<dbReference type="EMBL" id="PVXL01000029">
    <property type="protein sequence ID" value="PRR74603.1"/>
    <property type="molecule type" value="Genomic_DNA"/>
</dbReference>
<dbReference type="RefSeq" id="WP_054937994.1">
    <property type="nucleotide sequence ID" value="NZ_PVXL01000029.1"/>
</dbReference>
<name>A0A9X7P6S0_9FIRM</name>
<dbReference type="AlphaFoldDB" id="A0A9X7P6S0"/>
<reference evidence="1 2" key="1">
    <citation type="submission" date="2018-03" db="EMBL/GenBank/DDBJ databases">
        <title>Genome sequence of Moorella stamsii DSM 26217.</title>
        <authorList>
            <person name="Poehlein A."/>
            <person name="Daniel R."/>
        </authorList>
    </citation>
    <scope>NUCLEOTIDE SEQUENCE [LARGE SCALE GENOMIC DNA]</scope>
    <source>
        <strain evidence="2">DSM 26217</strain>
    </source>
</reference>
<evidence type="ECO:0000313" key="1">
    <source>
        <dbReference type="EMBL" id="PRR74603.1"/>
    </source>
</evidence>
<keyword evidence="2" id="KW-1185">Reference proteome</keyword>
<proteinExistence type="predicted"/>
<protein>
    <recommendedName>
        <fullName evidence="3">DUF5343 domain-containing protein</fullName>
    </recommendedName>
</protein>
<dbReference type="Proteomes" id="UP000239430">
    <property type="component" value="Unassembled WGS sequence"/>
</dbReference>
<sequence>MVEGNEKRVTYPSIPVRNWWDLRRKFIQAPPRQVTPGYLASVLGISEAAGKNLIPPLRAVGFIDDEGKPTPLANDWRSEEHYPDVCKTIRENIYPPELLDAFPGPNPDRDAVVSWFSRSTGTGEVAAKKMAAFYLLLCEADPSAQDAVVAKAQSGRKVKLRKKTTTSELIADNKPNDYAPPEDLKVYSGSGVKLPSVHIDIQIHIAADARPEQIDQIFASMAKHLYGRHSE</sequence>
<dbReference type="Pfam" id="PF17278">
    <property type="entry name" value="DUF5343"/>
    <property type="match status" value="1"/>
</dbReference>
<comment type="caution">
    <text evidence="1">The sequence shown here is derived from an EMBL/GenBank/DDBJ whole genome shotgun (WGS) entry which is preliminary data.</text>
</comment>
<evidence type="ECO:0000313" key="2">
    <source>
        <dbReference type="Proteomes" id="UP000239430"/>
    </source>
</evidence>
<accession>A0A9X7P6S0</accession>
<gene>
    <name evidence="1" type="ORF">MOST_10380</name>
</gene>
<evidence type="ECO:0008006" key="3">
    <source>
        <dbReference type="Google" id="ProtNLM"/>
    </source>
</evidence>
<dbReference type="InterPro" id="IPR035235">
    <property type="entry name" value="DUF5343"/>
</dbReference>
<organism evidence="1 2">
    <name type="scientific">Neomoorella stamsii</name>
    <dbReference type="NCBI Taxonomy" id="1266720"/>
    <lineage>
        <taxon>Bacteria</taxon>
        <taxon>Bacillati</taxon>
        <taxon>Bacillota</taxon>
        <taxon>Clostridia</taxon>
        <taxon>Neomoorellales</taxon>
        <taxon>Neomoorellaceae</taxon>
        <taxon>Neomoorella</taxon>
    </lineage>
</organism>